<dbReference type="Proteomes" id="UP001652504">
    <property type="component" value="Unassembled WGS sequence"/>
</dbReference>
<dbReference type="EMBL" id="JAOWKX010000003">
    <property type="protein sequence ID" value="MCV2884665.1"/>
    <property type="molecule type" value="Genomic_DNA"/>
</dbReference>
<dbReference type="RefSeq" id="WP_263711942.1">
    <property type="nucleotide sequence ID" value="NZ_JAOWKX010000003.1"/>
</dbReference>
<name>A0ABT3A7K9_9ALTE</name>
<keyword evidence="4" id="KW-1185">Reference proteome</keyword>
<dbReference type="Gene3D" id="3.30.565.10">
    <property type="entry name" value="Histidine kinase-like ATPase, C-terminal domain"/>
    <property type="match status" value="1"/>
</dbReference>
<dbReference type="PANTHER" id="PTHR34220">
    <property type="entry name" value="SENSOR HISTIDINE KINASE YPDA"/>
    <property type="match status" value="1"/>
</dbReference>
<evidence type="ECO:0000256" key="1">
    <source>
        <dbReference type="SAM" id="Phobius"/>
    </source>
</evidence>
<dbReference type="InterPro" id="IPR050640">
    <property type="entry name" value="Bact_2-comp_sensor_kinase"/>
</dbReference>
<protein>
    <submittedName>
        <fullName evidence="3">Histidine kinase</fullName>
    </submittedName>
</protein>
<accession>A0ABT3A7K9</accession>
<keyword evidence="1" id="KW-1133">Transmembrane helix</keyword>
<evidence type="ECO:0000313" key="3">
    <source>
        <dbReference type="EMBL" id="MCV2884665.1"/>
    </source>
</evidence>
<feature type="transmembrane region" description="Helical" evidence="1">
    <location>
        <begin position="68"/>
        <end position="92"/>
    </location>
</feature>
<feature type="transmembrane region" description="Helical" evidence="1">
    <location>
        <begin position="35"/>
        <end position="56"/>
    </location>
</feature>
<keyword evidence="3" id="KW-0418">Kinase</keyword>
<keyword evidence="1" id="KW-0812">Transmembrane</keyword>
<dbReference type="InterPro" id="IPR010559">
    <property type="entry name" value="Sig_transdc_His_kin_internal"/>
</dbReference>
<proteinExistence type="predicted"/>
<dbReference type="SUPFAM" id="SSF55874">
    <property type="entry name" value="ATPase domain of HSP90 chaperone/DNA topoisomerase II/histidine kinase"/>
    <property type="match status" value="1"/>
</dbReference>
<comment type="caution">
    <text evidence="3">The sequence shown here is derived from an EMBL/GenBank/DDBJ whole genome shotgun (WGS) entry which is preliminary data.</text>
</comment>
<feature type="domain" description="Signal transduction histidine kinase internal region" evidence="2">
    <location>
        <begin position="152"/>
        <end position="231"/>
    </location>
</feature>
<evidence type="ECO:0000313" key="4">
    <source>
        <dbReference type="Proteomes" id="UP001652504"/>
    </source>
</evidence>
<evidence type="ECO:0000259" key="2">
    <source>
        <dbReference type="Pfam" id="PF06580"/>
    </source>
</evidence>
<organism evidence="3 4">
    <name type="scientific">Fluctibacter corallii</name>
    <dbReference type="NCBI Taxonomy" id="2984329"/>
    <lineage>
        <taxon>Bacteria</taxon>
        <taxon>Pseudomonadati</taxon>
        <taxon>Pseudomonadota</taxon>
        <taxon>Gammaproteobacteria</taxon>
        <taxon>Alteromonadales</taxon>
        <taxon>Alteromonadaceae</taxon>
        <taxon>Fluctibacter</taxon>
    </lineage>
</organism>
<keyword evidence="3" id="KW-0808">Transferase</keyword>
<sequence length="349" mass="40377">MSFWLAAHFMFTQVQYQALQGSSNELSWMATWLKLSPWFLLWIPITAIEFIIVQRAPSRKHERARKIIYHLLWAMVLLTVYWITATFLRALIESQVDQVWQNLYSVLTTSAQLDIYIYVFILALASGAQFYHKSMEEKLELKRLQHALSVEQLKTLRSQLNPHFLFNALNTIASLVRLKRDAEAVTGLSELSLMLRSILENKNNEDVSIENEIAFINCYLSLQKMRFTDKLDIRVQVDKQCLDIKIPNMLLHPLVENAVQHGSQLESNKNLIQLTISKINHSLQIELTNKVAKNDNHQGFGIGLSNTRERLAKLYSQFHLTLNAIDDDLFETTLVIPIGEQDAKYTDCR</sequence>
<keyword evidence="1" id="KW-0472">Membrane</keyword>
<gene>
    <name evidence="3" type="ORF">OE749_08150</name>
</gene>
<dbReference type="InterPro" id="IPR036890">
    <property type="entry name" value="HATPase_C_sf"/>
</dbReference>
<dbReference type="PANTHER" id="PTHR34220:SF7">
    <property type="entry name" value="SENSOR HISTIDINE KINASE YPDA"/>
    <property type="match status" value="1"/>
</dbReference>
<dbReference type="GO" id="GO:0016301">
    <property type="term" value="F:kinase activity"/>
    <property type="evidence" value="ECO:0007669"/>
    <property type="project" value="UniProtKB-KW"/>
</dbReference>
<dbReference type="Pfam" id="PF06580">
    <property type="entry name" value="His_kinase"/>
    <property type="match status" value="1"/>
</dbReference>
<reference evidence="3 4" key="1">
    <citation type="submission" date="2022-10" db="EMBL/GenBank/DDBJ databases">
        <title>Aestuariibacter sp. AA17 isolated from Montipora capitata coral fragment.</title>
        <authorList>
            <person name="Emsley S.A."/>
            <person name="Pfannmuller K.M."/>
            <person name="Loughran R.M."/>
            <person name="Shlafstein M."/>
            <person name="Papke E."/>
            <person name="Saw J.H."/>
            <person name="Ushijima B."/>
            <person name="Videau P."/>
        </authorList>
    </citation>
    <scope>NUCLEOTIDE SEQUENCE [LARGE SCALE GENOMIC DNA]</scope>
    <source>
        <strain evidence="3 4">AA17</strain>
    </source>
</reference>